<feature type="signal peptide" evidence="1">
    <location>
        <begin position="1"/>
        <end position="25"/>
    </location>
</feature>
<accession>A0A0D6JAH2</accession>
<organism evidence="2 3">
    <name type="scientific">Candidatus Filomicrobium marinum</name>
    <dbReference type="NCBI Taxonomy" id="1608628"/>
    <lineage>
        <taxon>Bacteria</taxon>
        <taxon>Pseudomonadati</taxon>
        <taxon>Pseudomonadota</taxon>
        <taxon>Alphaproteobacteria</taxon>
        <taxon>Hyphomicrobiales</taxon>
        <taxon>Hyphomicrobiaceae</taxon>
        <taxon>Filomicrobium</taxon>
    </lineage>
</organism>
<dbReference type="KEGG" id="fil:BN1229_v1_0315"/>
<keyword evidence="1" id="KW-0732">Signal</keyword>
<keyword evidence="3" id="KW-1185">Reference proteome</keyword>
<evidence type="ECO:0000313" key="2">
    <source>
        <dbReference type="EMBL" id="CPR15352.1"/>
    </source>
</evidence>
<sequence length="95" mass="10026">MKLVLKAAASAALIAGLAVSASAPAAAGNCYKFTGKGYGVEKTIACSFADTALKRSIARWAREKGVKPHVGPTHHKTKSDRDLLVKCKAWARVCK</sequence>
<feature type="chain" id="PRO_5002306262" evidence="1">
    <location>
        <begin position="26"/>
        <end position="95"/>
    </location>
</feature>
<dbReference type="RefSeq" id="WP_046475837.1">
    <property type="nucleotide sequence ID" value="NZ_LN829118.1"/>
</dbReference>
<gene>
    <name evidence="2" type="ORF">YBN1229_v1_0320</name>
</gene>
<protein>
    <submittedName>
        <fullName evidence="2">Uncharacterized protein</fullName>
    </submittedName>
</protein>
<name>A0A0D6JAH2_9HYPH</name>
<evidence type="ECO:0000256" key="1">
    <source>
        <dbReference type="SAM" id="SignalP"/>
    </source>
</evidence>
<dbReference type="EMBL" id="LN829119">
    <property type="protein sequence ID" value="CPR15352.1"/>
    <property type="molecule type" value="Genomic_DNA"/>
</dbReference>
<dbReference type="AlphaFoldDB" id="A0A0D6JAH2"/>
<proteinExistence type="predicted"/>
<dbReference type="Proteomes" id="UP000033187">
    <property type="component" value="Chromosome 1"/>
</dbReference>
<evidence type="ECO:0000313" key="3">
    <source>
        <dbReference type="Proteomes" id="UP000033187"/>
    </source>
</evidence>
<dbReference type="KEGG" id="fiy:BN1229_v1_0320"/>
<reference evidence="3" key="1">
    <citation type="submission" date="2015-02" db="EMBL/GenBank/DDBJ databases">
        <authorList>
            <person name="Chooi Y.-H."/>
        </authorList>
    </citation>
    <scope>NUCLEOTIDE SEQUENCE [LARGE SCALE GENOMIC DNA]</scope>
    <source>
        <strain evidence="3">strain Y</strain>
    </source>
</reference>